<feature type="region of interest" description="Disordered" evidence="1">
    <location>
        <begin position="223"/>
        <end position="323"/>
    </location>
</feature>
<protein>
    <recommendedName>
        <fullName evidence="3">GH16 domain-containing protein</fullName>
    </recommendedName>
</protein>
<feature type="domain" description="GH16" evidence="3">
    <location>
        <begin position="462"/>
        <end position="769"/>
    </location>
</feature>
<dbReference type="CDD" id="cd02182">
    <property type="entry name" value="GH16_Strep_laminarinase_like"/>
    <property type="match status" value="1"/>
</dbReference>
<organism evidence="4 5">
    <name type="scientific">Coniochaeta pulveracea</name>
    <dbReference type="NCBI Taxonomy" id="177199"/>
    <lineage>
        <taxon>Eukaryota</taxon>
        <taxon>Fungi</taxon>
        <taxon>Dikarya</taxon>
        <taxon>Ascomycota</taxon>
        <taxon>Pezizomycotina</taxon>
        <taxon>Sordariomycetes</taxon>
        <taxon>Sordariomycetidae</taxon>
        <taxon>Coniochaetales</taxon>
        <taxon>Coniochaetaceae</taxon>
        <taxon>Coniochaeta</taxon>
    </lineage>
</organism>
<reference evidence="4 5" key="1">
    <citation type="submission" date="2018-08" db="EMBL/GenBank/DDBJ databases">
        <title>Draft genome of the lignicolous fungus Coniochaeta pulveracea.</title>
        <authorList>
            <person name="Borstlap C.J."/>
            <person name="De Witt R.N."/>
            <person name="Botha A."/>
            <person name="Volschenk H."/>
        </authorList>
    </citation>
    <scope>NUCLEOTIDE SEQUENCE [LARGE SCALE GENOMIC DNA]</scope>
    <source>
        <strain evidence="4 5">CAB683</strain>
    </source>
</reference>
<dbReference type="GO" id="GO:0005975">
    <property type="term" value="P:carbohydrate metabolic process"/>
    <property type="evidence" value="ECO:0007669"/>
    <property type="project" value="InterPro"/>
</dbReference>
<dbReference type="PROSITE" id="PS51762">
    <property type="entry name" value="GH16_2"/>
    <property type="match status" value="1"/>
</dbReference>
<evidence type="ECO:0000259" key="3">
    <source>
        <dbReference type="PROSITE" id="PS51762"/>
    </source>
</evidence>
<evidence type="ECO:0000313" key="5">
    <source>
        <dbReference type="Proteomes" id="UP000275385"/>
    </source>
</evidence>
<dbReference type="EMBL" id="QVQW01000026">
    <property type="protein sequence ID" value="RKU44893.1"/>
    <property type="molecule type" value="Genomic_DNA"/>
</dbReference>
<feature type="compositionally biased region" description="Low complexity" evidence="1">
    <location>
        <begin position="409"/>
        <end position="418"/>
    </location>
</feature>
<dbReference type="Pfam" id="PF26113">
    <property type="entry name" value="GH16_XgeA"/>
    <property type="match status" value="1"/>
</dbReference>
<dbReference type="InterPro" id="IPR000757">
    <property type="entry name" value="Beta-glucanase-like"/>
</dbReference>
<accession>A0A420YAI0</accession>
<dbReference type="Proteomes" id="UP000275385">
    <property type="component" value="Unassembled WGS sequence"/>
</dbReference>
<dbReference type="Gene3D" id="2.60.120.200">
    <property type="match status" value="1"/>
</dbReference>
<feature type="region of interest" description="Disordered" evidence="1">
    <location>
        <begin position="738"/>
        <end position="757"/>
    </location>
</feature>
<feature type="compositionally biased region" description="Polar residues" evidence="1">
    <location>
        <begin position="309"/>
        <end position="323"/>
    </location>
</feature>
<dbReference type="PANTHER" id="PTHR10963">
    <property type="entry name" value="GLYCOSYL HYDROLASE-RELATED"/>
    <property type="match status" value="1"/>
</dbReference>
<feature type="compositionally biased region" description="Low complexity" evidence="1">
    <location>
        <begin position="229"/>
        <end position="304"/>
    </location>
</feature>
<dbReference type="SUPFAM" id="SSF49899">
    <property type="entry name" value="Concanavalin A-like lectins/glucanases"/>
    <property type="match status" value="1"/>
</dbReference>
<comment type="caution">
    <text evidence="4">The sequence shown here is derived from an EMBL/GenBank/DDBJ whole genome shotgun (WGS) entry which is preliminary data.</text>
</comment>
<gene>
    <name evidence="4" type="ORF">DL546_007734</name>
</gene>
<dbReference type="InterPro" id="IPR013320">
    <property type="entry name" value="ConA-like_dom_sf"/>
</dbReference>
<evidence type="ECO:0000256" key="2">
    <source>
        <dbReference type="SAM" id="SignalP"/>
    </source>
</evidence>
<name>A0A420YAI0_9PEZI</name>
<dbReference type="STRING" id="177199.A0A420YAI0"/>
<feature type="compositionally biased region" description="Polar residues" evidence="1">
    <location>
        <begin position="434"/>
        <end position="451"/>
    </location>
</feature>
<feature type="signal peptide" evidence="2">
    <location>
        <begin position="1"/>
        <end position="18"/>
    </location>
</feature>
<dbReference type="GO" id="GO:0004553">
    <property type="term" value="F:hydrolase activity, hydrolyzing O-glycosyl compounds"/>
    <property type="evidence" value="ECO:0007669"/>
    <property type="project" value="InterPro"/>
</dbReference>
<keyword evidence="2" id="KW-0732">Signal</keyword>
<dbReference type="AlphaFoldDB" id="A0A420YAI0"/>
<keyword evidence="5" id="KW-1185">Reference proteome</keyword>
<sequence length="769" mass="79523">MTLRTALLMLLAASATTAAPYRRDSCGKPVVRVYTYTSIIHKSHPTTSTTPLDTSDLNKAALDYPPAPNVTTLPSDTTTITSPVADTVTLETAPPMNTSAISTPRIDTVTLETATPTDTSTVDNLSINTVSLETATPTEAGTNFHLHVDAVRVKPDTLADTATINSLDVDPVTLETATPTDPIPVSSMVLAIDVTLETATPTGHVVVHALDAAVPVLPATEVPSEPAVTSPESTSPGTTTVVSATTEPPASVPSTSELTLSETSTSESISSSTSTSETSTSEPTSPETTSSPTTSELATPTSETVIPDSVTSEPATLNPATSESTTLGITAAITPAFTTTTATSTTRSTSTITTKATMTVTVTSAGTSQAASSTGDPESATSGSSTTETTTPTVVPVRHAQALFVANGSSPQPTTSQSVTPDATVEPTTEPVVDSTSQPPATSTQEPTTTAVAAAAAASSSSDSDSLPDPNISVLSATDDTASNSYLNPSLPSGFARTLFRSTFSSSLPDSWIADIGTAYETNGETGPSDWGTGEHQTYTSSTSNLRITSDSTLLITPIYDSDTQTWTSARIETDESDDFSCPEGGKLRIEASIKLGTASEDEQMGIWPAFWSLGSGYRTDPWSWPSVGEIDIMESVNGLDTVWQTVHCGEADGGPCHETTGLSSSTGFSRGEWHIAALEIDRTNGDGWEGESIVWYVDGEETKRLYGRDVGDEDAWGSLAHDERFLLLNVAVGGGMPDGVSGQSTPDAGTKGGEGSGMEVGYVGVYVS</sequence>
<evidence type="ECO:0000256" key="1">
    <source>
        <dbReference type="SAM" id="MobiDB-lite"/>
    </source>
</evidence>
<proteinExistence type="predicted"/>
<dbReference type="InterPro" id="IPR050546">
    <property type="entry name" value="Glycosyl_Hydrlase_16"/>
</dbReference>
<feature type="compositionally biased region" description="Low complexity" evidence="1">
    <location>
        <begin position="453"/>
        <end position="465"/>
    </location>
</feature>
<feature type="region of interest" description="Disordered" evidence="1">
    <location>
        <begin position="365"/>
        <end position="393"/>
    </location>
</feature>
<dbReference type="OrthoDB" id="192832at2759"/>
<evidence type="ECO:0000313" key="4">
    <source>
        <dbReference type="EMBL" id="RKU44893.1"/>
    </source>
</evidence>
<dbReference type="PANTHER" id="PTHR10963:SF60">
    <property type="entry name" value="GRAM-NEGATIVE BACTERIA-BINDING PROTEIN 1-RELATED"/>
    <property type="match status" value="1"/>
</dbReference>
<feature type="chain" id="PRO_5019341836" description="GH16 domain-containing protein" evidence="2">
    <location>
        <begin position="19"/>
        <end position="769"/>
    </location>
</feature>
<feature type="region of interest" description="Disordered" evidence="1">
    <location>
        <begin position="406"/>
        <end position="475"/>
    </location>
</feature>